<dbReference type="SUPFAM" id="SSF52172">
    <property type="entry name" value="CheY-like"/>
    <property type="match status" value="1"/>
</dbReference>
<evidence type="ECO:0000256" key="3">
    <source>
        <dbReference type="ARBA" id="ARBA00023015"/>
    </source>
</evidence>
<evidence type="ECO:0000256" key="4">
    <source>
        <dbReference type="ARBA" id="ARBA00023125"/>
    </source>
</evidence>
<feature type="DNA-binding region" description="OmpR/PhoB-type" evidence="9">
    <location>
        <begin position="138"/>
        <end position="232"/>
    </location>
</feature>
<evidence type="ECO:0000259" key="11">
    <source>
        <dbReference type="PROSITE" id="PS51755"/>
    </source>
</evidence>
<evidence type="ECO:0000313" key="13">
    <source>
        <dbReference type="Proteomes" id="UP000028401"/>
    </source>
</evidence>
<dbReference type="GO" id="GO:0000976">
    <property type="term" value="F:transcription cis-regulatory region binding"/>
    <property type="evidence" value="ECO:0007669"/>
    <property type="project" value="TreeGrafter"/>
</dbReference>
<comment type="caution">
    <text evidence="12">The sequence shown here is derived from an EMBL/GenBank/DDBJ whole genome shotgun (WGS) entry which is preliminary data.</text>
</comment>
<gene>
    <name evidence="12" type="ORF">U725_01822</name>
</gene>
<dbReference type="PROSITE" id="PS50110">
    <property type="entry name" value="RESPONSE_REGULATORY"/>
    <property type="match status" value="1"/>
</dbReference>
<dbReference type="AlphaFoldDB" id="A0A084A9R7"/>
<dbReference type="PANTHER" id="PTHR48111">
    <property type="entry name" value="REGULATOR OF RPOS"/>
    <property type="match status" value="1"/>
</dbReference>
<reference evidence="12 13" key="1">
    <citation type="submission" date="2014-06" db="EMBL/GenBank/DDBJ databases">
        <title>Draft genome sequence of the putrescine producing strain Lactococcus lactis subsp cremoris GE214.</title>
        <authorList>
            <person name="Ladero V."/>
            <person name="Linares D.M."/>
            <person name="del Rio B."/>
            <person name="Mayo B."/>
            <person name="Martin M.C."/>
            <person name="Fernandez M."/>
            <person name="Alvarez M.A."/>
        </authorList>
    </citation>
    <scope>NUCLEOTIDE SEQUENCE [LARGE SCALE GENOMIC DNA]</scope>
    <source>
        <strain evidence="12 13">GE214</strain>
    </source>
</reference>
<dbReference type="Pfam" id="PF00072">
    <property type="entry name" value="Response_reg"/>
    <property type="match status" value="1"/>
</dbReference>
<evidence type="ECO:0000256" key="6">
    <source>
        <dbReference type="ARBA" id="ARBA00055621"/>
    </source>
</evidence>
<dbReference type="GO" id="GO:0006355">
    <property type="term" value="P:regulation of DNA-templated transcription"/>
    <property type="evidence" value="ECO:0007669"/>
    <property type="project" value="InterPro"/>
</dbReference>
<keyword evidence="4 9" id="KW-0238">DNA-binding</keyword>
<dbReference type="InterPro" id="IPR036388">
    <property type="entry name" value="WH-like_DNA-bd_sf"/>
</dbReference>
<evidence type="ECO:0000256" key="2">
    <source>
        <dbReference type="ARBA" id="ARBA00023012"/>
    </source>
</evidence>
<dbReference type="CDD" id="cd00383">
    <property type="entry name" value="trans_reg_C"/>
    <property type="match status" value="1"/>
</dbReference>
<evidence type="ECO:0000256" key="7">
    <source>
        <dbReference type="ARBA" id="ARBA00071115"/>
    </source>
</evidence>
<dbReference type="FunFam" id="3.40.50.2300:FF:000001">
    <property type="entry name" value="DNA-binding response regulator PhoB"/>
    <property type="match status" value="1"/>
</dbReference>
<dbReference type="SMART" id="SM00862">
    <property type="entry name" value="Trans_reg_C"/>
    <property type="match status" value="1"/>
</dbReference>
<keyword evidence="2" id="KW-0902">Two-component regulatory system</keyword>
<dbReference type="InterPro" id="IPR016032">
    <property type="entry name" value="Sig_transdc_resp-reg_C-effctor"/>
</dbReference>
<proteinExistence type="predicted"/>
<organism evidence="12 13">
    <name type="scientific">Lactococcus cremoris subsp. cremoris GE214</name>
    <dbReference type="NCBI Taxonomy" id="1415168"/>
    <lineage>
        <taxon>Bacteria</taxon>
        <taxon>Bacillati</taxon>
        <taxon>Bacillota</taxon>
        <taxon>Bacilli</taxon>
        <taxon>Lactobacillales</taxon>
        <taxon>Streptococcaceae</taxon>
        <taxon>Lactococcus</taxon>
        <taxon>Lactococcus cremoris subsp. cremoris</taxon>
    </lineage>
</organism>
<dbReference type="EMBL" id="AZSI01000083">
    <property type="protein sequence ID" value="KEY62046.1"/>
    <property type="molecule type" value="Genomic_DNA"/>
</dbReference>
<dbReference type="Gene3D" id="1.10.10.10">
    <property type="entry name" value="Winged helix-like DNA-binding domain superfamily/Winged helix DNA-binding domain"/>
    <property type="match status" value="1"/>
</dbReference>
<dbReference type="SMART" id="SM00448">
    <property type="entry name" value="REC"/>
    <property type="match status" value="1"/>
</dbReference>
<name>A0A084A9R7_LACLC</name>
<dbReference type="PATRIC" id="fig|1415168.3.peg.1891"/>
<feature type="domain" description="Response regulatory" evidence="10">
    <location>
        <begin position="16"/>
        <end position="132"/>
    </location>
</feature>
<keyword evidence="5" id="KW-0804">Transcription</keyword>
<dbReference type="Gene3D" id="3.40.50.2300">
    <property type="match status" value="1"/>
</dbReference>
<evidence type="ECO:0000256" key="9">
    <source>
        <dbReference type="PROSITE-ProRule" id="PRU01091"/>
    </source>
</evidence>
<dbReference type="GO" id="GO:0000156">
    <property type="term" value="F:phosphorelay response regulator activity"/>
    <property type="evidence" value="ECO:0007669"/>
    <property type="project" value="TreeGrafter"/>
</dbReference>
<evidence type="ECO:0000259" key="10">
    <source>
        <dbReference type="PROSITE" id="PS50110"/>
    </source>
</evidence>
<feature type="domain" description="OmpR/PhoB-type" evidence="11">
    <location>
        <begin position="138"/>
        <end position="232"/>
    </location>
</feature>
<evidence type="ECO:0000256" key="8">
    <source>
        <dbReference type="PROSITE-ProRule" id="PRU00169"/>
    </source>
</evidence>
<protein>
    <recommendedName>
        <fullName evidence="7">Transcriptional regulatory protein DltR</fullName>
    </recommendedName>
</protein>
<sequence length="234" mass="27029">MNLFNVFCYTMSMKRQILIIEDEESISNLLETELSFEGYNVFSAADGMSGLKIFEEKQEYLDVVLLDWMIPKLDGLEVLRRMKKMTNKVPVIFVTARDYVGDNVAGLDAGADDYLTKPFNIEELMARLRVIFRKNTQPAIYSYGTVSLNPGEHTVEYQGKATSLTQREFALLLFLFEHQGEIISRDDILEEVWGMNFGGQLNTVDTYVRYLRKKLDKNMIETIRGLGYRLNKDK</sequence>
<keyword evidence="1 8" id="KW-0597">Phosphoprotein</keyword>
<accession>A0A084A9R7</accession>
<dbReference type="GO" id="GO:0005829">
    <property type="term" value="C:cytosol"/>
    <property type="evidence" value="ECO:0007669"/>
    <property type="project" value="TreeGrafter"/>
</dbReference>
<dbReference type="PROSITE" id="PS51755">
    <property type="entry name" value="OMPR_PHOB"/>
    <property type="match status" value="1"/>
</dbReference>
<evidence type="ECO:0000256" key="1">
    <source>
        <dbReference type="ARBA" id="ARBA00022553"/>
    </source>
</evidence>
<comment type="function">
    <text evidence="6">Member of the two-component regulatory system DltS/DltR. Regulates the expression of the dlt operon.</text>
</comment>
<dbReference type="Gene3D" id="6.10.250.690">
    <property type="match status" value="1"/>
</dbReference>
<dbReference type="InterPro" id="IPR039420">
    <property type="entry name" value="WalR-like"/>
</dbReference>
<dbReference type="InterPro" id="IPR011006">
    <property type="entry name" value="CheY-like_superfamily"/>
</dbReference>
<dbReference type="InterPro" id="IPR001789">
    <property type="entry name" value="Sig_transdc_resp-reg_receiver"/>
</dbReference>
<evidence type="ECO:0000313" key="12">
    <source>
        <dbReference type="EMBL" id="KEY62046.1"/>
    </source>
</evidence>
<dbReference type="Proteomes" id="UP000028401">
    <property type="component" value="Unassembled WGS sequence"/>
</dbReference>
<dbReference type="PANTHER" id="PTHR48111:SF22">
    <property type="entry name" value="REGULATOR OF RPOS"/>
    <property type="match status" value="1"/>
</dbReference>
<evidence type="ECO:0000256" key="5">
    <source>
        <dbReference type="ARBA" id="ARBA00023163"/>
    </source>
</evidence>
<dbReference type="Pfam" id="PF00486">
    <property type="entry name" value="Trans_reg_C"/>
    <property type="match status" value="1"/>
</dbReference>
<feature type="modified residue" description="4-aspartylphosphate" evidence="8">
    <location>
        <position position="67"/>
    </location>
</feature>
<dbReference type="SUPFAM" id="SSF46894">
    <property type="entry name" value="C-terminal effector domain of the bipartite response regulators"/>
    <property type="match status" value="1"/>
</dbReference>
<keyword evidence="3" id="KW-0805">Transcription regulation</keyword>
<dbReference type="GO" id="GO:0032993">
    <property type="term" value="C:protein-DNA complex"/>
    <property type="evidence" value="ECO:0007669"/>
    <property type="project" value="TreeGrafter"/>
</dbReference>
<dbReference type="InterPro" id="IPR001867">
    <property type="entry name" value="OmpR/PhoB-type_DNA-bd"/>
</dbReference>